<organism evidence="1 2">
    <name type="scientific">Pseudomonas ekonensis</name>
    <dbReference type="NCBI Taxonomy" id="2842353"/>
    <lineage>
        <taxon>Bacteria</taxon>
        <taxon>Pseudomonadati</taxon>
        <taxon>Pseudomonadota</taxon>
        <taxon>Gammaproteobacteria</taxon>
        <taxon>Pseudomonadales</taxon>
        <taxon>Pseudomonadaceae</taxon>
        <taxon>Pseudomonas</taxon>
    </lineage>
</organism>
<dbReference type="Proteomes" id="UP000765224">
    <property type="component" value="Unassembled WGS sequence"/>
</dbReference>
<keyword evidence="2" id="KW-1185">Reference proteome</keyword>
<comment type="caution">
    <text evidence="1">The sequence shown here is derived from an EMBL/GenBank/DDBJ whole genome shotgun (WGS) entry which is preliminary data.</text>
</comment>
<evidence type="ECO:0000313" key="2">
    <source>
        <dbReference type="Proteomes" id="UP000765224"/>
    </source>
</evidence>
<dbReference type="EMBL" id="JAHSTS010000001">
    <property type="protein sequence ID" value="MBV4458184.1"/>
    <property type="molecule type" value="Genomic_DNA"/>
</dbReference>
<accession>A0ABS6PCI6</accession>
<sequence>MTVGYTGAWQSKAGLLVRDTRSSSKPVSQSVKVKQMLALVGNDPTALNTAEMDRQRLHKNIKGFDPENVSPKQLGTLSTFLRSRGLISDITAMTLLNAGDKFDRFGVQKDPDAKFNALEYFATQLDTIQNNNLKGNKYANGLIPEYKKAIYVLQNLKTYGQGGERALPTDKGVNAKA</sequence>
<dbReference type="RefSeq" id="WP_217891792.1">
    <property type="nucleotide sequence ID" value="NZ_JAHSTS010000001.1"/>
</dbReference>
<reference evidence="1 2" key="1">
    <citation type="submission" date="2021-06" db="EMBL/GenBank/DDBJ databases">
        <title>Updating the genus Pseudomonas: Description of 43 new species and partition of the Pseudomonas putida group.</title>
        <authorList>
            <person name="Girard L."/>
            <person name="Lood C."/>
            <person name="Vandamme P."/>
            <person name="Rokni-Zadeh H."/>
            <person name="Van Noort V."/>
            <person name="Hofte M."/>
            <person name="Lavigne R."/>
            <person name="De Mot R."/>
        </authorList>
    </citation>
    <scope>NUCLEOTIDE SEQUENCE [LARGE SCALE GENOMIC DNA]</scope>
    <source>
        <strain evidence="1 2">COR58</strain>
    </source>
</reference>
<gene>
    <name evidence="1" type="ORF">KVG96_09510</name>
</gene>
<name>A0ABS6PCI6_9PSED</name>
<evidence type="ECO:0000313" key="1">
    <source>
        <dbReference type="EMBL" id="MBV4458184.1"/>
    </source>
</evidence>
<protein>
    <recommendedName>
        <fullName evidence="3">RxLR effector protein</fullName>
    </recommendedName>
</protein>
<proteinExistence type="predicted"/>
<evidence type="ECO:0008006" key="3">
    <source>
        <dbReference type="Google" id="ProtNLM"/>
    </source>
</evidence>